<dbReference type="OrthoDB" id="267048at2759"/>
<evidence type="ECO:0000256" key="14">
    <source>
        <dbReference type="SAM" id="MobiDB-lite"/>
    </source>
</evidence>
<keyword evidence="8 13" id="KW-0694">RNA-binding</keyword>
<name>A0A9J7MSN4_BRAFL</name>
<feature type="compositionally biased region" description="Acidic residues" evidence="14">
    <location>
        <begin position="264"/>
        <end position="274"/>
    </location>
</feature>
<keyword evidence="4" id="KW-0479">Metal-binding</keyword>
<evidence type="ECO:0000259" key="15">
    <source>
        <dbReference type="PROSITE" id="PS50102"/>
    </source>
</evidence>
<evidence type="ECO:0000259" key="16">
    <source>
        <dbReference type="PROSITE" id="PS50158"/>
    </source>
</evidence>
<dbReference type="RefSeq" id="XP_035677419.1">
    <property type="nucleotide sequence ID" value="XM_035821526.1"/>
</dbReference>
<dbReference type="InterPro" id="IPR035979">
    <property type="entry name" value="RBD_domain_sf"/>
</dbReference>
<dbReference type="InterPro" id="IPR036875">
    <property type="entry name" value="Znf_CCHC_sf"/>
</dbReference>
<reference evidence="18" key="2">
    <citation type="submission" date="2025-08" db="UniProtKB">
        <authorList>
            <consortium name="RefSeq"/>
        </authorList>
    </citation>
    <scope>IDENTIFICATION</scope>
    <source>
        <strain evidence="18">S238N-H82</strain>
        <tissue evidence="18">Testes</tissue>
    </source>
</reference>
<evidence type="ECO:0000256" key="1">
    <source>
        <dbReference type="ARBA" id="ARBA00004123"/>
    </source>
</evidence>
<gene>
    <name evidence="18" type="primary">LOC118416431</name>
</gene>
<keyword evidence="6 12" id="KW-0863">Zinc-finger</keyword>
<evidence type="ECO:0000256" key="4">
    <source>
        <dbReference type="ARBA" id="ARBA00022723"/>
    </source>
</evidence>
<dbReference type="PANTHER" id="PTHR46259:SF1">
    <property type="entry name" value="ZINC FINGER CCHC-TYPE AND RNA-BINDING MOTIF-CONTAINING PROTEIN 1"/>
    <property type="match status" value="1"/>
</dbReference>
<dbReference type="FunFam" id="3.30.70.330:FF:000233">
    <property type="entry name" value="Zinc finger CCHC-type and RNA-binding motif-containing protein 1"/>
    <property type="match status" value="1"/>
</dbReference>
<feature type="compositionally biased region" description="Acidic residues" evidence="14">
    <location>
        <begin position="196"/>
        <end position="213"/>
    </location>
</feature>
<keyword evidence="5" id="KW-0747">Spliceosome</keyword>
<evidence type="ECO:0000256" key="5">
    <source>
        <dbReference type="ARBA" id="ARBA00022728"/>
    </source>
</evidence>
<keyword evidence="3" id="KW-0507">mRNA processing</keyword>
<keyword evidence="17" id="KW-1185">Reference proteome</keyword>
<evidence type="ECO:0000256" key="11">
    <source>
        <dbReference type="ARBA" id="ARBA00032031"/>
    </source>
</evidence>
<keyword evidence="7" id="KW-0862">Zinc</keyword>
<dbReference type="InterPro" id="IPR034219">
    <property type="entry name" value="ZCRB1_RRM"/>
</dbReference>
<dbReference type="PANTHER" id="PTHR46259">
    <property type="entry name" value="ZINC FINGER CCHC-TYPE AND RNA-BINDING MOTIF-CONTAINING PROTEIN 1"/>
    <property type="match status" value="1"/>
</dbReference>
<dbReference type="SMART" id="SM00360">
    <property type="entry name" value="RRM"/>
    <property type="match status" value="1"/>
</dbReference>
<dbReference type="PROSITE" id="PS50158">
    <property type="entry name" value="ZF_CCHC"/>
    <property type="match status" value="1"/>
</dbReference>
<evidence type="ECO:0000256" key="3">
    <source>
        <dbReference type="ARBA" id="ARBA00022664"/>
    </source>
</evidence>
<feature type="region of interest" description="Disordered" evidence="14">
    <location>
        <begin position="239"/>
        <end position="274"/>
    </location>
</feature>
<accession>A0A9J7MSN4</accession>
<keyword evidence="10" id="KW-0539">Nucleus</keyword>
<dbReference type="PROSITE" id="PS50102">
    <property type="entry name" value="RRM"/>
    <property type="match status" value="1"/>
</dbReference>
<evidence type="ECO:0000256" key="8">
    <source>
        <dbReference type="ARBA" id="ARBA00022884"/>
    </source>
</evidence>
<evidence type="ECO:0000256" key="10">
    <source>
        <dbReference type="ARBA" id="ARBA00023242"/>
    </source>
</evidence>
<comment type="subcellular location">
    <subcellularLocation>
        <location evidence="1">Nucleus</location>
    </subcellularLocation>
</comment>
<feature type="region of interest" description="Disordered" evidence="14">
    <location>
        <begin position="171"/>
        <end position="222"/>
    </location>
</feature>
<dbReference type="CDD" id="cd12393">
    <property type="entry name" value="RRM_ZCRB1"/>
    <property type="match status" value="1"/>
</dbReference>
<dbReference type="Pfam" id="PF00076">
    <property type="entry name" value="RRM_1"/>
    <property type="match status" value="1"/>
</dbReference>
<dbReference type="GO" id="GO:0003723">
    <property type="term" value="F:RNA binding"/>
    <property type="evidence" value="ECO:0007669"/>
    <property type="project" value="UniProtKB-UniRule"/>
</dbReference>
<dbReference type="AlphaFoldDB" id="A0A9J7MSN4"/>
<dbReference type="SMART" id="SM00361">
    <property type="entry name" value="RRM_1"/>
    <property type="match status" value="1"/>
</dbReference>
<evidence type="ECO:0000256" key="9">
    <source>
        <dbReference type="ARBA" id="ARBA00023187"/>
    </source>
</evidence>
<evidence type="ECO:0000256" key="2">
    <source>
        <dbReference type="ARBA" id="ARBA00015428"/>
    </source>
</evidence>
<dbReference type="SUPFAM" id="SSF57756">
    <property type="entry name" value="Retrovirus zinc finger-like domains"/>
    <property type="match status" value="1"/>
</dbReference>
<dbReference type="Gene3D" id="4.10.60.10">
    <property type="entry name" value="Zinc finger, CCHC-type"/>
    <property type="match status" value="1"/>
</dbReference>
<dbReference type="GeneID" id="118416431"/>
<dbReference type="Gene3D" id="3.30.70.330">
    <property type="match status" value="1"/>
</dbReference>
<organism evidence="17 18">
    <name type="scientific">Branchiostoma floridae</name>
    <name type="common">Florida lancelet</name>
    <name type="synonym">Amphioxus</name>
    <dbReference type="NCBI Taxonomy" id="7739"/>
    <lineage>
        <taxon>Eukaryota</taxon>
        <taxon>Metazoa</taxon>
        <taxon>Chordata</taxon>
        <taxon>Cephalochordata</taxon>
        <taxon>Leptocardii</taxon>
        <taxon>Amphioxiformes</taxon>
        <taxon>Branchiostomatidae</taxon>
        <taxon>Branchiostoma</taxon>
    </lineage>
</organism>
<proteinExistence type="predicted"/>
<dbReference type="InterPro" id="IPR003954">
    <property type="entry name" value="RRM_euk-type"/>
</dbReference>
<feature type="domain" description="RRM" evidence="15">
    <location>
        <begin position="62"/>
        <end position="140"/>
    </location>
</feature>
<evidence type="ECO:0000256" key="12">
    <source>
        <dbReference type="PROSITE-ProRule" id="PRU00047"/>
    </source>
</evidence>
<dbReference type="InterPro" id="IPR044598">
    <property type="entry name" value="ZCRB1"/>
</dbReference>
<evidence type="ECO:0000313" key="18">
    <source>
        <dbReference type="RefSeq" id="XP_035677419.1"/>
    </source>
</evidence>
<dbReference type="GO" id="GO:0000398">
    <property type="term" value="P:mRNA splicing, via spliceosome"/>
    <property type="evidence" value="ECO:0007669"/>
    <property type="project" value="InterPro"/>
</dbReference>
<dbReference type="FunFam" id="4.10.60.10:FF:000009">
    <property type="entry name" value="Zinc finger CCHC-type and RNA-binding motif-containing protein 1"/>
    <property type="match status" value="1"/>
</dbReference>
<dbReference type="SMART" id="SM00343">
    <property type="entry name" value="ZnF_C2HC"/>
    <property type="match status" value="1"/>
</dbReference>
<dbReference type="GO" id="GO:0005689">
    <property type="term" value="C:U12-type spliceosomal complex"/>
    <property type="evidence" value="ECO:0000318"/>
    <property type="project" value="GO_Central"/>
</dbReference>
<dbReference type="InterPro" id="IPR012677">
    <property type="entry name" value="Nucleotide-bd_a/b_plait_sf"/>
</dbReference>
<sequence>MVRKVKGDKDGVHGQHFLTRLRLFRIWHKSGVSDLSRGGEPSPYFSDTPIITMSGGLAPSKTTVYVSNLPFALTNNDLHKIFEKYGKVVKVTVMRDKITRQSKGVAFVLFLKREEAHACVRALNGKVLFGRTVKCSMAKDNGRASEFIRRKVYKDKSQCYECGEEGHMSYACPKNTLGEREPPPKKEKKRKKSQMAEEEYQEEDESDEGEDPALDSLGAAIRYEQAKIEEEEYRYRVATGSYEEPSTSQASDAKKKKFKKDEYFSDEEDISDHD</sequence>
<evidence type="ECO:0000256" key="13">
    <source>
        <dbReference type="PROSITE-ProRule" id="PRU00176"/>
    </source>
</evidence>
<dbReference type="KEGG" id="bfo:118416431"/>
<reference evidence="17" key="1">
    <citation type="journal article" date="2020" name="Nat. Ecol. Evol.">
        <title>Deeply conserved synteny resolves early events in vertebrate evolution.</title>
        <authorList>
            <person name="Simakov O."/>
            <person name="Marletaz F."/>
            <person name="Yue J.X."/>
            <person name="O'Connell B."/>
            <person name="Jenkins J."/>
            <person name="Brandt A."/>
            <person name="Calef R."/>
            <person name="Tung C.H."/>
            <person name="Huang T.K."/>
            <person name="Schmutz J."/>
            <person name="Satoh N."/>
            <person name="Yu J.K."/>
            <person name="Putnam N.H."/>
            <person name="Green R.E."/>
            <person name="Rokhsar D.S."/>
        </authorList>
    </citation>
    <scope>NUCLEOTIDE SEQUENCE [LARGE SCALE GENOMIC DNA]</scope>
    <source>
        <strain evidence="17">S238N-H82</strain>
    </source>
</reference>
<evidence type="ECO:0000256" key="7">
    <source>
        <dbReference type="ARBA" id="ARBA00022833"/>
    </source>
</evidence>
<evidence type="ECO:0000256" key="6">
    <source>
        <dbReference type="ARBA" id="ARBA00022771"/>
    </source>
</evidence>
<feature type="domain" description="CCHC-type" evidence="16">
    <location>
        <begin position="159"/>
        <end position="174"/>
    </location>
</feature>
<protein>
    <recommendedName>
        <fullName evidence="2">Zinc finger CCHC-type and RNA-binding motif-containing protein 1</fullName>
    </recommendedName>
    <alternativeName>
        <fullName evidence="11">U11/U12 small nuclear ribonucleoprotein 31 kDa protein</fullName>
    </alternativeName>
</protein>
<keyword evidence="9" id="KW-0508">mRNA splicing</keyword>
<dbReference type="InterPro" id="IPR000504">
    <property type="entry name" value="RRM_dom"/>
</dbReference>
<dbReference type="InterPro" id="IPR001878">
    <property type="entry name" value="Znf_CCHC"/>
</dbReference>
<dbReference type="SUPFAM" id="SSF54928">
    <property type="entry name" value="RNA-binding domain, RBD"/>
    <property type="match status" value="1"/>
</dbReference>
<dbReference type="Pfam" id="PF00098">
    <property type="entry name" value="zf-CCHC"/>
    <property type="match status" value="1"/>
</dbReference>
<dbReference type="Proteomes" id="UP000001554">
    <property type="component" value="Chromosome 5"/>
</dbReference>
<dbReference type="GO" id="GO:0008270">
    <property type="term" value="F:zinc ion binding"/>
    <property type="evidence" value="ECO:0007669"/>
    <property type="project" value="UniProtKB-KW"/>
</dbReference>
<evidence type="ECO:0000313" key="17">
    <source>
        <dbReference type="Proteomes" id="UP000001554"/>
    </source>
</evidence>
<dbReference type="OMA" id="AHYFNDE"/>